<dbReference type="Pfam" id="PF00067">
    <property type="entry name" value="p450"/>
    <property type="match status" value="1"/>
</dbReference>
<evidence type="ECO:0000313" key="6">
    <source>
        <dbReference type="EMBL" id="KAF0718567.1"/>
    </source>
</evidence>
<dbReference type="PANTHER" id="PTHR24305">
    <property type="entry name" value="CYTOCHROME P450"/>
    <property type="match status" value="1"/>
</dbReference>
<dbReference type="OrthoDB" id="2843at2759"/>
<keyword evidence="3 4" id="KW-0408">Iron</keyword>
<dbReference type="GO" id="GO:0016705">
    <property type="term" value="F:oxidoreductase activity, acting on paired donors, with incorporation or reduction of molecular oxygen"/>
    <property type="evidence" value="ECO:0007669"/>
    <property type="project" value="InterPro"/>
</dbReference>
<accession>A0A485K9U6</accession>
<feature type="transmembrane region" description="Helical" evidence="5">
    <location>
        <begin position="34"/>
        <end position="54"/>
    </location>
</feature>
<evidence type="ECO:0000256" key="3">
    <source>
        <dbReference type="ARBA" id="ARBA00023004"/>
    </source>
</evidence>
<dbReference type="InterPro" id="IPR002403">
    <property type="entry name" value="Cyt_P450_E_grp-IV"/>
</dbReference>
<dbReference type="GO" id="GO:0020037">
    <property type="term" value="F:heme binding"/>
    <property type="evidence" value="ECO:0007669"/>
    <property type="project" value="InterPro"/>
</dbReference>
<gene>
    <name evidence="7" type="primary">Aste57867_1613</name>
    <name evidence="6" type="ORF">As57867_001611</name>
    <name evidence="7" type="ORF">ASTE57867_1613</name>
</gene>
<comment type="cofactor">
    <cofactor evidence="4">
        <name>heme</name>
        <dbReference type="ChEBI" id="CHEBI:30413"/>
    </cofactor>
</comment>
<keyword evidence="2 4" id="KW-0479">Metal-binding</keyword>
<protein>
    <submittedName>
        <fullName evidence="7">Aste57867_1613 protein</fullName>
    </submittedName>
</protein>
<dbReference type="InterPro" id="IPR001128">
    <property type="entry name" value="Cyt_P450"/>
</dbReference>
<proteinExistence type="inferred from homology"/>
<evidence type="ECO:0000256" key="5">
    <source>
        <dbReference type="SAM" id="Phobius"/>
    </source>
</evidence>
<dbReference type="PANTHER" id="PTHR24305:SF166">
    <property type="entry name" value="CYTOCHROME P450 12A4, MITOCHONDRIAL-RELATED"/>
    <property type="match status" value="1"/>
</dbReference>
<dbReference type="EMBL" id="CAADRA010000139">
    <property type="protein sequence ID" value="VFT78826.1"/>
    <property type="molecule type" value="Genomic_DNA"/>
</dbReference>
<sequence>MSSVTTVLLRKESQPQRLCLHRRRMPFIDFDLNLPSIPAFGIAVITLVLTSAMLRSWQAAHRLRHIPGPHPLHSILGHELDAFVCVTKWKTTGTFPEPFMEWMLQYGGFVRVRNFLCYAVHVSDPKAVQHILLTNALNFPRAGAVQSYLNDHLLGVGLLGANGPMHTKYRKLLSPHFTASQIKSFLPIFVTQTQKAISSLMAKNETHSSVDLGAVFHDLTLRIIGLSAFGFDFEQHSQAHTAYTDYQKPLSAFAYIGMFTLSRFRDIPLPELLRRRQVQAKLKSVITDVIESKLAKSNSATAEPEDLLDLILSHSTTAEAVVHTMTFLFGGHETTGSTMSWVFTMLNDRRDIAHRIRQEYSQVVAKHGSLSTWEAADELKLTLAVIQETMRLRPTVYQFLPRRVQTDDNLPTMDGTSVCITKGTDVVIDTTTIHRNPKYWTNAESFEPDRFLEGTEAWMADLELRGGKPHAFFYLPFSGGTMNCIGYRFALAEMQIIVAMFLSQFEVELTPTANTNPLFTGVILCPLNMEVTLRPVDMPTA</sequence>
<dbReference type="GO" id="GO:0005506">
    <property type="term" value="F:iron ion binding"/>
    <property type="evidence" value="ECO:0007669"/>
    <property type="project" value="InterPro"/>
</dbReference>
<evidence type="ECO:0000313" key="7">
    <source>
        <dbReference type="EMBL" id="VFT78826.1"/>
    </source>
</evidence>
<reference evidence="6" key="2">
    <citation type="submission" date="2019-06" db="EMBL/GenBank/DDBJ databases">
        <title>Genomics analysis of Aphanomyces spp. identifies a new class of oomycete effector associated with host adaptation.</title>
        <authorList>
            <person name="Gaulin E."/>
        </authorList>
    </citation>
    <scope>NUCLEOTIDE SEQUENCE</scope>
    <source>
        <strain evidence="6">CBS 578.67</strain>
    </source>
</reference>
<evidence type="ECO:0000256" key="4">
    <source>
        <dbReference type="PIRSR" id="PIRSR602403-1"/>
    </source>
</evidence>
<reference evidence="7 8" key="1">
    <citation type="submission" date="2019-03" db="EMBL/GenBank/DDBJ databases">
        <authorList>
            <person name="Gaulin E."/>
            <person name="Dumas B."/>
        </authorList>
    </citation>
    <scope>NUCLEOTIDE SEQUENCE [LARGE SCALE GENOMIC DNA]</scope>
    <source>
        <strain evidence="7">CBS 568.67</strain>
    </source>
</reference>
<evidence type="ECO:0000256" key="2">
    <source>
        <dbReference type="ARBA" id="ARBA00022723"/>
    </source>
</evidence>
<keyword evidence="8" id="KW-1185">Reference proteome</keyword>
<keyword evidence="5" id="KW-1133">Transmembrane helix</keyword>
<feature type="binding site" description="axial binding residue" evidence="4">
    <location>
        <position position="484"/>
    </location>
    <ligand>
        <name>heme</name>
        <dbReference type="ChEBI" id="CHEBI:30413"/>
    </ligand>
    <ligandPart>
        <name>Fe</name>
        <dbReference type="ChEBI" id="CHEBI:18248"/>
    </ligandPart>
</feature>
<keyword evidence="4" id="KW-0349">Heme</keyword>
<dbReference type="SUPFAM" id="SSF48264">
    <property type="entry name" value="Cytochrome P450"/>
    <property type="match status" value="1"/>
</dbReference>
<comment type="similarity">
    <text evidence="1">Belongs to the cytochrome P450 family.</text>
</comment>
<dbReference type="Gene3D" id="1.10.630.10">
    <property type="entry name" value="Cytochrome P450"/>
    <property type="match status" value="1"/>
</dbReference>
<keyword evidence="5" id="KW-0472">Membrane</keyword>
<dbReference type="GO" id="GO:0004497">
    <property type="term" value="F:monooxygenase activity"/>
    <property type="evidence" value="ECO:0007669"/>
    <property type="project" value="InterPro"/>
</dbReference>
<evidence type="ECO:0000256" key="1">
    <source>
        <dbReference type="ARBA" id="ARBA00010617"/>
    </source>
</evidence>
<organism evidence="7 8">
    <name type="scientific">Aphanomyces stellatus</name>
    <dbReference type="NCBI Taxonomy" id="120398"/>
    <lineage>
        <taxon>Eukaryota</taxon>
        <taxon>Sar</taxon>
        <taxon>Stramenopiles</taxon>
        <taxon>Oomycota</taxon>
        <taxon>Saprolegniomycetes</taxon>
        <taxon>Saprolegniales</taxon>
        <taxon>Verrucalvaceae</taxon>
        <taxon>Aphanomyces</taxon>
    </lineage>
</organism>
<keyword evidence="5" id="KW-0812">Transmembrane</keyword>
<dbReference type="InterPro" id="IPR036396">
    <property type="entry name" value="Cyt_P450_sf"/>
</dbReference>
<dbReference type="PRINTS" id="PR00385">
    <property type="entry name" value="P450"/>
</dbReference>
<dbReference type="InterPro" id="IPR050121">
    <property type="entry name" value="Cytochrome_P450_monoxygenase"/>
</dbReference>
<dbReference type="AlphaFoldDB" id="A0A485K9U6"/>
<dbReference type="PRINTS" id="PR00465">
    <property type="entry name" value="EP450IV"/>
</dbReference>
<name>A0A485K9U6_9STRA</name>
<evidence type="ECO:0000313" key="8">
    <source>
        <dbReference type="Proteomes" id="UP000332933"/>
    </source>
</evidence>
<dbReference type="EMBL" id="VJMH01000139">
    <property type="protein sequence ID" value="KAF0718567.1"/>
    <property type="molecule type" value="Genomic_DNA"/>
</dbReference>
<dbReference type="Proteomes" id="UP000332933">
    <property type="component" value="Unassembled WGS sequence"/>
</dbReference>